<dbReference type="AlphaFoldDB" id="A0AAW9CSL5"/>
<evidence type="ECO:0000313" key="2">
    <source>
        <dbReference type="EMBL" id="MDW9253640.1"/>
    </source>
</evidence>
<dbReference type="Proteomes" id="UP001272137">
    <property type="component" value="Unassembled WGS sequence"/>
</dbReference>
<evidence type="ECO:0000313" key="3">
    <source>
        <dbReference type="Proteomes" id="UP001272137"/>
    </source>
</evidence>
<name>A0AAW9CSL5_BURTH</name>
<reference evidence="2" key="1">
    <citation type="submission" date="2018-08" db="EMBL/GenBank/DDBJ databases">
        <title>Identification of Burkholderia cepacia strains that express a Burkholderia pseudomallei-like capsular polysaccharide.</title>
        <authorList>
            <person name="Burtnick M.N."/>
            <person name="Vongsouvath M."/>
            <person name="Newton P."/>
            <person name="Wuthiekanun V."/>
            <person name="Limmathurotsakul D."/>
            <person name="Brett P.J."/>
            <person name="Chantratita N."/>
            <person name="Dance D.A."/>
        </authorList>
    </citation>
    <scope>NUCLEOTIDE SEQUENCE</scope>
    <source>
        <strain evidence="2">SBXCC001</strain>
    </source>
</reference>
<sequence length="49" mass="5377">MRRTELLRRTPEDSPPAARAGRAKAARRDRASRGASGVTVRSRIGESDK</sequence>
<accession>A0AAW9CSL5</accession>
<feature type="compositionally biased region" description="Basic and acidic residues" evidence="1">
    <location>
        <begin position="1"/>
        <end position="12"/>
    </location>
</feature>
<comment type="caution">
    <text evidence="2">The sequence shown here is derived from an EMBL/GenBank/DDBJ whole genome shotgun (WGS) entry which is preliminary data.</text>
</comment>
<proteinExistence type="predicted"/>
<organism evidence="2 3">
    <name type="scientific">Burkholderia thailandensis</name>
    <dbReference type="NCBI Taxonomy" id="57975"/>
    <lineage>
        <taxon>Bacteria</taxon>
        <taxon>Pseudomonadati</taxon>
        <taxon>Pseudomonadota</taxon>
        <taxon>Betaproteobacteria</taxon>
        <taxon>Burkholderiales</taxon>
        <taxon>Burkholderiaceae</taxon>
        <taxon>Burkholderia</taxon>
        <taxon>pseudomallei group</taxon>
    </lineage>
</organism>
<dbReference type="EMBL" id="QXCT01000001">
    <property type="protein sequence ID" value="MDW9253640.1"/>
    <property type="molecule type" value="Genomic_DNA"/>
</dbReference>
<feature type="region of interest" description="Disordered" evidence="1">
    <location>
        <begin position="1"/>
        <end position="49"/>
    </location>
</feature>
<protein>
    <submittedName>
        <fullName evidence="2">Uncharacterized protein</fullName>
    </submittedName>
</protein>
<gene>
    <name evidence="2" type="ORF">C7S16_6065</name>
</gene>
<evidence type="ECO:0000256" key="1">
    <source>
        <dbReference type="SAM" id="MobiDB-lite"/>
    </source>
</evidence>